<evidence type="ECO:0000313" key="2">
    <source>
        <dbReference type="Proteomes" id="UP000203826"/>
    </source>
</evidence>
<name>A0A0N9QYM8_9VIRU</name>
<dbReference type="InterPro" id="IPR008921">
    <property type="entry name" value="DNA_pol3_clamp-load_cplx_C"/>
</dbReference>
<dbReference type="Proteomes" id="UP000203826">
    <property type="component" value="Segment"/>
</dbReference>
<protein>
    <submittedName>
        <fullName evidence="1">Uncharacterized protein</fullName>
    </submittedName>
</protein>
<dbReference type="SUPFAM" id="SSF48019">
    <property type="entry name" value="post-AAA+ oligomerization domain-like"/>
    <property type="match status" value="1"/>
</dbReference>
<proteinExistence type="predicted"/>
<gene>
    <name evidence="1" type="ORF">ceV_318</name>
</gene>
<dbReference type="KEGG" id="vg:26049185"/>
<accession>A0A0N9QYM8</accession>
<dbReference type="Gene3D" id="1.20.272.10">
    <property type="match status" value="1"/>
</dbReference>
<evidence type="ECO:0000313" key="1">
    <source>
        <dbReference type="EMBL" id="ALH23224.1"/>
    </source>
</evidence>
<sequence length="352" mass="41802">MNENEINDIRKSSEFKNITFSEFSRSKVKLELIKAIHNNNIEPACYWAIELICAGHYNDLWNCIIIYASRYIHISNPKLPLYLSKRLEGFKNIVNNGYQDNELYLRNNNEIRKLFAEIITILCYSKKGHCYENYAIKNNDDFDITNITNRLKANNIEYANSIYTNKDPKEIFIAINEFMFNISDNNKDSVSACYWIEWILKFETVYRQKKIILECERRAFIPVENKYQMNIIWMIWEGIIIKAQEKKNNENIINALLSLFCIRYRPSSNRQRKYLLYWAISVLTEEVNYNNPLIKNNNLIKNIANNIDLIYKQIKKNEKTPNTDYLFDGIKENNIDKSIKKLETMNLILGNN</sequence>
<dbReference type="OrthoDB" id="31755at10239"/>
<dbReference type="GO" id="GO:0003677">
    <property type="term" value="F:DNA binding"/>
    <property type="evidence" value="ECO:0007669"/>
    <property type="project" value="InterPro"/>
</dbReference>
<organism evidence="1 2">
    <name type="scientific">Chrysochromulina ericina virus CeV-01B</name>
    <dbReference type="NCBI Taxonomy" id="3070830"/>
    <lineage>
        <taxon>Viruses</taxon>
        <taxon>Varidnaviria</taxon>
        <taxon>Bamfordvirae</taxon>
        <taxon>Nucleocytoviricota</taxon>
        <taxon>Megaviricetes</taxon>
        <taxon>Imitervirales</taxon>
        <taxon>Mesomimiviridae</taxon>
        <taxon>Tethysvirus</taxon>
        <taxon>Tethysvirus raunefjordenense</taxon>
    </lineage>
</organism>
<reference evidence="1 2" key="1">
    <citation type="journal article" date="2015" name="Genome Announc.">
        <title>The 474-Kilobase-Pair Complete Genome Sequence of CeV-01B, a Virus Infecting Haptolina (Chrysochromulina) ericina (Prymnesiophyceae).</title>
        <authorList>
            <person name="Gallot-Lavallee L."/>
            <person name="Pagarete A."/>
            <person name="Legendre M."/>
            <person name="Santini S."/>
            <person name="Sandaa R.A."/>
            <person name="Himmelbauer H."/>
            <person name="Ogata H."/>
            <person name="Bratbak G."/>
            <person name="Claverie J.M."/>
        </authorList>
    </citation>
    <scope>NUCLEOTIDE SEQUENCE [LARGE SCALE GENOMIC DNA]</scope>
    <source>
        <strain evidence="1">CeV-01B</strain>
    </source>
</reference>
<keyword evidence="2" id="KW-1185">Reference proteome</keyword>
<dbReference type="GO" id="GO:0006260">
    <property type="term" value="P:DNA replication"/>
    <property type="evidence" value="ECO:0007669"/>
    <property type="project" value="InterPro"/>
</dbReference>
<dbReference type="EMBL" id="KT820662">
    <property type="protein sequence ID" value="ALH23224.1"/>
    <property type="molecule type" value="Genomic_DNA"/>
</dbReference>